<name>A0A9N9NJE5_9GLOM</name>
<evidence type="ECO:0000313" key="2">
    <source>
        <dbReference type="Proteomes" id="UP000789570"/>
    </source>
</evidence>
<dbReference type="EMBL" id="CAJVPQ010015691">
    <property type="protein sequence ID" value="CAG8743433.1"/>
    <property type="molecule type" value="Genomic_DNA"/>
</dbReference>
<organism evidence="1 2">
    <name type="scientific">Funneliformis caledonium</name>
    <dbReference type="NCBI Taxonomy" id="1117310"/>
    <lineage>
        <taxon>Eukaryota</taxon>
        <taxon>Fungi</taxon>
        <taxon>Fungi incertae sedis</taxon>
        <taxon>Mucoromycota</taxon>
        <taxon>Glomeromycotina</taxon>
        <taxon>Glomeromycetes</taxon>
        <taxon>Glomerales</taxon>
        <taxon>Glomeraceae</taxon>
        <taxon>Funneliformis</taxon>
    </lineage>
</organism>
<protein>
    <submittedName>
        <fullName evidence="1">15510_t:CDS:1</fullName>
    </submittedName>
</protein>
<proteinExistence type="predicted"/>
<feature type="non-terminal residue" evidence="1">
    <location>
        <position position="179"/>
    </location>
</feature>
<gene>
    <name evidence="1" type="ORF">FCALED_LOCUS15788</name>
</gene>
<evidence type="ECO:0000313" key="1">
    <source>
        <dbReference type="EMBL" id="CAG8743433.1"/>
    </source>
</evidence>
<dbReference type="Proteomes" id="UP000789570">
    <property type="component" value="Unassembled WGS sequence"/>
</dbReference>
<keyword evidence="2" id="KW-1185">Reference proteome</keyword>
<comment type="caution">
    <text evidence="1">The sequence shown here is derived from an EMBL/GenBank/DDBJ whole genome shotgun (WGS) entry which is preliminary data.</text>
</comment>
<accession>A0A9N9NJE5</accession>
<dbReference type="AlphaFoldDB" id="A0A9N9NJE5"/>
<reference evidence="1" key="1">
    <citation type="submission" date="2021-06" db="EMBL/GenBank/DDBJ databases">
        <authorList>
            <person name="Kallberg Y."/>
            <person name="Tangrot J."/>
            <person name="Rosling A."/>
        </authorList>
    </citation>
    <scope>NUCLEOTIDE SEQUENCE</scope>
    <source>
        <strain evidence="1">UK204</strain>
    </source>
</reference>
<sequence length="179" mass="20698">SDPSDEEYAASNLSDMTEVNADDCAKYNTLLIRIPIDSEDVYQEFSSEEYAEFMHMLTQFHIQDPLTNAFIKFFNKYSNHNDHPLPSTLQAVLVFIENLNLPNFAFIIADWPKACMMCGVYGSPNSLHPCHFCLVECNMMNDVHIAKEDIHIYNENDIKNALRYDKDKEISVYNIRNTL</sequence>
<dbReference type="OrthoDB" id="2362063at2759"/>